<dbReference type="SUPFAM" id="SSF53474">
    <property type="entry name" value="alpha/beta-Hydrolases"/>
    <property type="match status" value="1"/>
</dbReference>
<reference evidence="2" key="1">
    <citation type="submission" date="2020-07" db="EMBL/GenBank/DDBJ databases">
        <title>Draft Genome Sequence of a Deep-Sea Yeast, Naganishia (Cryptococcus) liquefaciens strain N6.</title>
        <authorList>
            <person name="Han Y.W."/>
            <person name="Kajitani R."/>
            <person name="Morimoto H."/>
            <person name="Parhat M."/>
            <person name="Tsubouchi H."/>
            <person name="Bakenova O."/>
            <person name="Ogata M."/>
            <person name="Argunhan B."/>
            <person name="Aoki R."/>
            <person name="Kajiwara S."/>
            <person name="Itoh T."/>
            <person name="Iwasaki H."/>
        </authorList>
    </citation>
    <scope>NUCLEOTIDE SEQUENCE</scope>
    <source>
        <strain evidence="2">N6</strain>
    </source>
</reference>
<dbReference type="Gene3D" id="3.40.50.1820">
    <property type="entry name" value="alpha/beta hydrolase"/>
    <property type="match status" value="1"/>
</dbReference>
<evidence type="ECO:0000313" key="3">
    <source>
        <dbReference type="Proteomes" id="UP000620104"/>
    </source>
</evidence>
<dbReference type="OrthoDB" id="94039at2759"/>
<dbReference type="AlphaFoldDB" id="A0A8H3TV81"/>
<evidence type="ECO:0000313" key="2">
    <source>
        <dbReference type="EMBL" id="GHJ87315.1"/>
    </source>
</evidence>
<keyword evidence="3" id="KW-1185">Reference proteome</keyword>
<dbReference type="Pfam" id="PF12697">
    <property type="entry name" value="Abhydrolase_6"/>
    <property type="match status" value="1"/>
</dbReference>
<comment type="caution">
    <text evidence="2">The sequence shown here is derived from an EMBL/GenBank/DDBJ whole genome shotgun (WGS) entry which is preliminary data.</text>
</comment>
<feature type="domain" description="AB hydrolase-1" evidence="1">
    <location>
        <begin position="160"/>
        <end position="453"/>
    </location>
</feature>
<gene>
    <name evidence="2" type="ORF">NliqN6_3717</name>
</gene>
<accession>A0A8H3TV81</accession>
<sequence length="479" mass="53174">MSISTYPYAASPADPSKVVPLLPLLAPPTNRNTRIATLPKRPDRQPLKGFTLTRHTFPGAFPRTVPGFISRENRYTETSDPLGNVYSPDKDERAALIEDAVKTVRKVYLDAGPRNATDLEKNTYEDEPVVRLAVNRFTRNDLVNASSGKTSANEAPGLTLIVCHANGFHKEMWEETLSGLIAHVQAAPEKGIRIDEIWALDHVNQGESFRLNGGMIGPVASWADCSRDILSLVHHCMPEVAANIPEQLEYAPQRPTHRRRFVGVGHSIGGNTIVQAAHAAPKLFESLFLVDPMTRIIDMAVDAQYGPTLARISIGRRNVWESRNIARRTLLQSPYFRAWHPSIFDLFLTHGLVNVDQSPDIPTEATDDVPVTLACPRWAEAAIFTDWNGIQSGYDKLPFLNPDIKVRFVMAGDPSATGGKERTRLIVWRPPTTENIILTEASHLVTQEKPDVLGEQLWRSLQDLPLGPPNDHSNVKAKL</sequence>
<dbReference type="InterPro" id="IPR000073">
    <property type="entry name" value="AB_hydrolase_1"/>
</dbReference>
<protein>
    <recommendedName>
        <fullName evidence="1">AB hydrolase-1 domain-containing protein</fullName>
    </recommendedName>
</protein>
<dbReference type="EMBL" id="BLZA01000021">
    <property type="protein sequence ID" value="GHJ87315.1"/>
    <property type="molecule type" value="Genomic_DNA"/>
</dbReference>
<organism evidence="2 3">
    <name type="scientific">Naganishia liquefaciens</name>
    <dbReference type="NCBI Taxonomy" id="104408"/>
    <lineage>
        <taxon>Eukaryota</taxon>
        <taxon>Fungi</taxon>
        <taxon>Dikarya</taxon>
        <taxon>Basidiomycota</taxon>
        <taxon>Agaricomycotina</taxon>
        <taxon>Tremellomycetes</taxon>
        <taxon>Filobasidiales</taxon>
        <taxon>Filobasidiaceae</taxon>
        <taxon>Naganishia</taxon>
    </lineage>
</organism>
<name>A0A8H3TV81_9TREE</name>
<dbReference type="Proteomes" id="UP000620104">
    <property type="component" value="Unassembled WGS sequence"/>
</dbReference>
<dbReference type="InterPro" id="IPR029058">
    <property type="entry name" value="AB_hydrolase_fold"/>
</dbReference>
<evidence type="ECO:0000259" key="1">
    <source>
        <dbReference type="Pfam" id="PF12697"/>
    </source>
</evidence>
<proteinExistence type="predicted"/>